<organism evidence="1 2">
    <name type="scientific">Mesorhabditis belari</name>
    <dbReference type="NCBI Taxonomy" id="2138241"/>
    <lineage>
        <taxon>Eukaryota</taxon>
        <taxon>Metazoa</taxon>
        <taxon>Ecdysozoa</taxon>
        <taxon>Nematoda</taxon>
        <taxon>Chromadorea</taxon>
        <taxon>Rhabditida</taxon>
        <taxon>Rhabditina</taxon>
        <taxon>Rhabditomorpha</taxon>
        <taxon>Rhabditoidea</taxon>
        <taxon>Rhabditidae</taxon>
        <taxon>Mesorhabditinae</taxon>
        <taxon>Mesorhabditis</taxon>
    </lineage>
</organism>
<proteinExistence type="predicted"/>
<evidence type="ECO:0000313" key="1">
    <source>
        <dbReference type="Proteomes" id="UP000887575"/>
    </source>
</evidence>
<accession>A0AAF3J777</accession>
<dbReference type="WBParaSite" id="MBELARI_LOCUS20510">
    <property type="protein sequence ID" value="MBELARI_LOCUS20510"/>
    <property type="gene ID" value="MBELARI_LOCUS20510"/>
</dbReference>
<dbReference type="AlphaFoldDB" id="A0AAF3J777"/>
<sequence>MCTNGGALFCAGHALHGGQLAKRIRSAETCPTASNNSNVATIFDARFLGTNTEDNSKGVSCFAIHAVVVFDSSRWLPTL</sequence>
<protein>
    <submittedName>
        <fullName evidence="2">Uncharacterized protein</fullName>
    </submittedName>
</protein>
<evidence type="ECO:0000313" key="2">
    <source>
        <dbReference type="WBParaSite" id="MBELARI_LOCUS20510"/>
    </source>
</evidence>
<dbReference type="Proteomes" id="UP000887575">
    <property type="component" value="Unassembled WGS sequence"/>
</dbReference>
<name>A0AAF3J777_9BILA</name>
<reference evidence="2" key="1">
    <citation type="submission" date="2024-02" db="UniProtKB">
        <authorList>
            <consortium name="WormBaseParasite"/>
        </authorList>
    </citation>
    <scope>IDENTIFICATION</scope>
</reference>
<keyword evidence="1" id="KW-1185">Reference proteome</keyword>